<dbReference type="SUPFAM" id="SSF46565">
    <property type="entry name" value="Chaperone J-domain"/>
    <property type="match status" value="1"/>
</dbReference>
<evidence type="ECO:0000256" key="2">
    <source>
        <dbReference type="ARBA" id="ARBA00022837"/>
    </source>
</evidence>
<dbReference type="CDD" id="cd06257">
    <property type="entry name" value="DnaJ"/>
    <property type="match status" value="1"/>
</dbReference>
<evidence type="ECO:0000259" key="6">
    <source>
        <dbReference type="PROSITE" id="PS50222"/>
    </source>
</evidence>
<dbReference type="InterPro" id="IPR004640">
    <property type="entry name" value="HscB"/>
</dbReference>
<dbReference type="NCBIfam" id="TIGR00714">
    <property type="entry name" value="hscB"/>
    <property type="match status" value="1"/>
</dbReference>
<accession>A0ABN8NC82</accession>
<dbReference type="Gene3D" id="1.10.238.10">
    <property type="entry name" value="EF-hand"/>
    <property type="match status" value="1"/>
</dbReference>
<feature type="coiled-coil region" evidence="4">
    <location>
        <begin position="178"/>
        <end position="205"/>
    </location>
</feature>
<name>A0ABN8NC82_9CNID</name>
<dbReference type="SMART" id="SM00054">
    <property type="entry name" value="EFh"/>
    <property type="match status" value="2"/>
</dbReference>
<dbReference type="InterPro" id="IPR001623">
    <property type="entry name" value="DnaJ_domain"/>
</dbReference>
<dbReference type="Gene3D" id="1.20.1280.20">
    <property type="entry name" value="HscB, C-terminal domain"/>
    <property type="match status" value="1"/>
</dbReference>
<keyword evidence="2" id="KW-0106">Calcium</keyword>
<dbReference type="PROSITE" id="PS50222">
    <property type="entry name" value="EF_HAND_2"/>
    <property type="match status" value="2"/>
</dbReference>
<evidence type="ECO:0000313" key="8">
    <source>
        <dbReference type="Proteomes" id="UP001159405"/>
    </source>
</evidence>
<feature type="domain" description="EF-hand" evidence="6">
    <location>
        <begin position="307"/>
        <end position="342"/>
    </location>
</feature>
<sequence length="416" mass="49037">MLIRRLLPRLTAIIPVRTTNSSPHRRMQTWSIVKQTKYMYCSRPESQIDTKTWLCWNCKALITSAIEFFCPSCNIIQRPLKKTTYFEIMDSPKTFDVDTVQLNDKYKELQWKLHPDKFSDVSEEEKKISEEQSSRVNEAYVTLLKPLSRGLYLLNLHGEHVTESEATSTDGEFLAAIMEKYEQISSSSEERLEEIQKENNEHLEKCIQDISDAFAQGDIQTARQEVIKLNYYNNVAEYIRNQGDWRTRKTHGESELKNTEFQKIQEQYWHKLLEERRKSANNRRRFQEMGEKDFRSLIEEFPDFNESDIVDLRLQFQTFDLNQDGIIDFQELMQVLDDLGDRSEPATREQYFNEIDKDRSGAIDFEEFLALIHQLRKTSFDKDELGQIGSLCKRGTDNIQRVRKLSVAKQMLTGLF</sequence>
<dbReference type="PROSITE" id="PS00018">
    <property type="entry name" value="EF_HAND_1"/>
    <property type="match status" value="2"/>
</dbReference>
<dbReference type="Gene3D" id="1.10.287.110">
    <property type="entry name" value="DnaJ domain"/>
    <property type="match status" value="1"/>
</dbReference>
<dbReference type="PANTHER" id="PTHR14021">
    <property type="entry name" value="IRON-SULFUR CLUSTER CO-CHAPERONE PROTEIN HSCB"/>
    <property type="match status" value="1"/>
</dbReference>
<dbReference type="CDD" id="cd00051">
    <property type="entry name" value="EFh"/>
    <property type="match status" value="1"/>
</dbReference>
<comment type="caution">
    <text evidence="7">The sequence shown here is derived from an EMBL/GenBank/DDBJ whole genome shotgun (WGS) entry which is preliminary data.</text>
</comment>
<keyword evidence="3" id="KW-0143">Chaperone</keyword>
<comment type="similarity">
    <text evidence="1">Belongs to the HscB family.</text>
</comment>
<feature type="domain" description="EF-hand" evidence="6">
    <location>
        <begin position="343"/>
        <end position="378"/>
    </location>
</feature>
<protein>
    <recommendedName>
        <fullName evidence="9">J domain-containing protein</fullName>
    </recommendedName>
</protein>
<dbReference type="InterPro" id="IPR002048">
    <property type="entry name" value="EF_hand_dom"/>
</dbReference>
<dbReference type="SUPFAM" id="SSF47144">
    <property type="entry name" value="HSC20 (HSCB), C-terminal oligomerisation domain"/>
    <property type="match status" value="1"/>
</dbReference>
<evidence type="ECO:0000256" key="3">
    <source>
        <dbReference type="ARBA" id="ARBA00023186"/>
    </source>
</evidence>
<evidence type="ECO:0000256" key="1">
    <source>
        <dbReference type="ARBA" id="ARBA00010476"/>
    </source>
</evidence>
<keyword evidence="4" id="KW-0175">Coiled coil</keyword>
<dbReference type="InterPro" id="IPR009073">
    <property type="entry name" value="HscB_oligo_C"/>
</dbReference>
<dbReference type="InterPro" id="IPR011992">
    <property type="entry name" value="EF-hand-dom_pair"/>
</dbReference>
<keyword evidence="8" id="KW-1185">Reference proteome</keyword>
<evidence type="ECO:0000256" key="4">
    <source>
        <dbReference type="SAM" id="Coils"/>
    </source>
</evidence>
<dbReference type="PANTHER" id="PTHR14021:SF15">
    <property type="entry name" value="IRON-SULFUR CLUSTER CO-CHAPERONE PROTEIN HSCB"/>
    <property type="match status" value="1"/>
</dbReference>
<dbReference type="InterPro" id="IPR018247">
    <property type="entry name" value="EF_Hand_1_Ca_BS"/>
</dbReference>
<proteinExistence type="inferred from homology"/>
<dbReference type="InterPro" id="IPR036386">
    <property type="entry name" value="HscB_C_sf"/>
</dbReference>
<dbReference type="Proteomes" id="UP001159405">
    <property type="component" value="Unassembled WGS sequence"/>
</dbReference>
<dbReference type="PROSITE" id="PS50076">
    <property type="entry name" value="DNAJ_2"/>
    <property type="match status" value="1"/>
</dbReference>
<dbReference type="PRINTS" id="PR00450">
    <property type="entry name" value="RECOVERIN"/>
</dbReference>
<evidence type="ECO:0008006" key="9">
    <source>
        <dbReference type="Google" id="ProtNLM"/>
    </source>
</evidence>
<feature type="domain" description="J" evidence="5">
    <location>
        <begin position="84"/>
        <end position="156"/>
    </location>
</feature>
<dbReference type="Pfam" id="PF13499">
    <property type="entry name" value="EF-hand_7"/>
    <property type="match status" value="1"/>
</dbReference>
<organism evidence="7 8">
    <name type="scientific">Porites lobata</name>
    <dbReference type="NCBI Taxonomy" id="104759"/>
    <lineage>
        <taxon>Eukaryota</taxon>
        <taxon>Metazoa</taxon>
        <taxon>Cnidaria</taxon>
        <taxon>Anthozoa</taxon>
        <taxon>Hexacorallia</taxon>
        <taxon>Scleractinia</taxon>
        <taxon>Fungiina</taxon>
        <taxon>Poritidae</taxon>
        <taxon>Porites</taxon>
    </lineage>
</organism>
<evidence type="ECO:0000259" key="5">
    <source>
        <dbReference type="PROSITE" id="PS50076"/>
    </source>
</evidence>
<dbReference type="SMART" id="SM00271">
    <property type="entry name" value="DnaJ"/>
    <property type="match status" value="1"/>
</dbReference>
<evidence type="ECO:0000313" key="7">
    <source>
        <dbReference type="EMBL" id="CAH3103736.1"/>
    </source>
</evidence>
<dbReference type="InterPro" id="IPR036869">
    <property type="entry name" value="J_dom_sf"/>
</dbReference>
<reference evidence="7 8" key="1">
    <citation type="submission" date="2022-05" db="EMBL/GenBank/DDBJ databases">
        <authorList>
            <consortium name="Genoscope - CEA"/>
            <person name="William W."/>
        </authorList>
    </citation>
    <scope>NUCLEOTIDE SEQUENCE [LARGE SCALE GENOMIC DNA]</scope>
</reference>
<dbReference type="Pfam" id="PF07743">
    <property type="entry name" value="HSCB_C"/>
    <property type="match status" value="1"/>
</dbReference>
<gene>
    <name evidence="7" type="ORF">PLOB_00011387</name>
</gene>
<dbReference type="SUPFAM" id="SSF47473">
    <property type="entry name" value="EF-hand"/>
    <property type="match status" value="1"/>
</dbReference>
<dbReference type="EMBL" id="CALNXK010000016">
    <property type="protein sequence ID" value="CAH3103736.1"/>
    <property type="molecule type" value="Genomic_DNA"/>
</dbReference>